<evidence type="ECO:0000256" key="8">
    <source>
        <dbReference type="ARBA" id="ARBA00023326"/>
    </source>
</evidence>
<dbReference type="InterPro" id="IPR018120">
    <property type="entry name" value="Glyco_hydro_1_AS"/>
</dbReference>
<protein>
    <recommendedName>
        <fullName evidence="3 10">Beta-glucosidase</fullName>
        <ecNumber evidence="3 10">3.2.1.21</ecNumber>
    </recommendedName>
</protein>
<keyword evidence="8" id="KW-0624">Polysaccharide degradation</keyword>
<proteinExistence type="inferred from homology"/>
<organism evidence="11 12">
    <name type="scientific">Microbacterium deminutum</name>
    <dbReference type="NCBI Taxonomy" id="344164"/>
    <lineage>
        <taxon>Bacteria</taxon>
        <taxon>Bacillati</taxon>
        <taxon>Actinomycetota</taxon>
        <taxon>Actinomycetes</taxon>
        <taxon>Micrococcales</taxon>
        <taxon>Microbacteriaceae</taxon>
        <taxon>Microbacterium</taxon>
    </lineage>
</organism>
<reference evidence="11 12" key="1">
    <citation type="journal article" date="2019" name="Int. J. Syst. Evol. Microbiol.">
        <title>The Global Catalogue of Microorganisms (GCM) 10K type strain sequencing project: providing services to taxonomists for standard genome sequencing and annotation.</title>
        <authorList>
            <consortium name="The Broad Institute Genomics Platform"/>
            <consortium name="The Broad Institute Genome Sequencing Center for Infectious Disease"/>
            <person name="Wu L."/>
            <person name="Ma J."/>
        </authorList>
    </citation>
    <scope>NUCLEOTIDE SEQUENCE [LARGE SCALE GENOMIC DNA]</scope>
    <source>
        <strain evidence="11 12">JCM 14901</strain>
    </source>
</reference>
<dbReference type="PROSITE" id="PS00572">
    <property type="entry name" value="GLYCOSYL_HYDROL_F1_1"/>
    <property type="match status" value="1"/>
</dbReference>
<sequence length="456" mass="50800">MSEATPASEVRFPAGFVFGAATSAYQIEGAWNEAGKGRSIWDTFSQTPGNVWNDIPGDVAVDHYHRWAEDIALMKEIGLDSYRFSLSWSRLLPDGTGRVNEAGVEFYSRLIDGLLEAGISPSITLYHWDLPQALQDKGGWANRDIVDWFAEYAALVFERFGDRVPRWVTINEPIALWVGYGLGIFAPGIADERVGKQAMHNAMLAHGRAVEAFRESSAIGEIGIVLDIWARHPATDSQADRDLALRDEDDGFRFFLDELFTGRPSGRIVERLTASGIMPELLPVDERIVQAPIDFLGLNVYSRVVVSAEDYNPRWWEAAGSHPGGNYLTNGMEFYPRALTDAVTMVKEDYGVTLPLFITENGISLPGDEVVDGAVHDPERIEYLAGFLAEAGRAVAAGADIRGFYVWSLLDNYEWSASLSERYGLVHVDHSTQARTMKDSARWYADVIRNRRVAER</sequence>
<evidence type="ECO:0000256" key="4">
    <source>
        <dbReference type="ARBA" id="ARBA00022801"/>
    </source>
</evidence>
<gene>
    <name evidence="11" type="ORF">GCM10009776_27980</name>
</gene>
<dbReference type="SUPFAM" id="SSF51445">
    <property type="entry name" value="(Trans)glycosidases"/>
    <property type="match status" value="1"/>
</dbReference>
<evidence type="ECO:0000256" key="6">
    <source>
        <dbReference type="ARBA" id="ARBA00023277"/>
    </source>
</evidence>
<accession>A0ABN2R4T1</accession>
<name>A0ABN2R4T1_9MICO</name>
<evidence type="ECO:0000256" key="3">
    <source>
        <dbReference type="ARBA" id="ARBA00012744"/>
    </source>
</evidence>
<dbReference type="EMBL" id="BAAAOG010000006">
    <property type="protein sequence ID" value="GAA1963670.1"/>
    <property type="molecule type" value="Genomic_DNA"/>
</dbReference>
<dbReference type="Pfam" id="PF00232">
    <property type="entry name" value="Glyco_hydro_1"/>
    <property type="match status" value="1"/>
</dbReference>
<dbReference type="PANTHER" id="PTHR10353">
    <property type="entry name" value="GLYCOSYL HYDROLASE"/>
    <property type="match status" value="1"/>
</dbReference>
<evidence type="ECO:0000256" key="5">
    <source>
        <dbReference type="ARBA" id="ARBA00023001"/>
    </source>
</evidence>
<dbReference type="PANTHER" id="PTHR10353:SF36">
    <property type="entry name" value="LP05116P"/>
    <property type="match status" value="1"/>
</dbReference>
<dbReference type="Gene3D" id="3.20.20.80">
    <property type="entry name" value="Glycosidases"/>
    <property type="match status" value="1"/>
</dbReference>
<dbReference type="InterPro" id="IPR017853">
    <property type="entry name" value="GH"/>
</dbReference>
<dbReference type="PRINTS" id="PR00131">
    <property type="entry name" value="GLHYDRLASE1"/>
</dbReference>
<evidence type="ECO:0000313" key="11">
    <source>
        <dbReference type="EMBL" id="GAA1963670.1"/>
    </source>
</evidence>
<comment type="catalytic activity">
    <reaction evidence="1 10">
        <text>Hydrolysis of terminal, non-reducing beta-D-glucosyl residues with release of beta-D-glucose.</text>
        <dbReference type="EC" id="3.2.1.21"/>
    </reaction>
</comment>
<dbReference type="NCBIfam" id="TIGR03356">
    <property type="entry name" value="BGL"/>
    <property type="match status" value="1"/>
</dbReference>
<keyword evidence="4 10" id="KW-0378">Hydrolase</keyword>
<dbReference type="InterPro" id="IPR017736">
    <property type="entry name" value="Glyco_hydro_1_beta-glucosidase"/>
</dbReference>
<comment type="similarity">
    <text evidence="2 10">Belongs to the glycosyl hydrolase 1 family.</text>
</comment>
<keyword evidence="6" id="KW-0119">Carbohydrate metabolism</keyword>
<evidence type="ECO:0000256" key="1">
    <source>
        <dbReference type="ARBA" id="ARBA00000448"/>
    </source>
</evidence>
<keyword evidence="5" id="KW-0136">Cellulose degradation</keyword>
<comment type="caution">
    <text evidence="11">The sequence shown here is derived from an EMBL/GenBank/DDBJ whole genome shotgun (WGS) entry which is preliminary data.</text>
</comment>
<dbReference type="InterPro" id="IPR033132">
    <property type="entry name" value="GH_1_N_CS"/>
</dbReference>
<dbReference type="PROSITE" id="PS00653">
    <property type="entry name" value="GLYCOSYL_HYDROL_F1_2"/>
    <property type="match status" value="1"/>
</dbReference>
<keyword evidence="12" id="KW-1185">Reference proteome</keyword>
<dbReference type="InterPro" id="IPR001360">
    <property type="entry name" value="Glyco_hydro_1"/>
</dbReference>
<evidence type="ECO:0000256" key="7">
    <source>
        <dbReference type="ARBA" id="ARBA00023295"/>
    </source>
</evidence>
<evidence type="ECO:0000256" key="2">
    <source>
        <dbReference type="ARBA" id="ARBA00010838"/>
    </source>
</evidence>
<evidence type="ECO:0000313" key="12">
    <source>
        <dbReference type="Proteomes" id="UP001499933"/>
    </source>
</evidence>
<evidence type="ECO:0000256" key="10">
    <source>
        <dbReference type="RuleBase" id="RU361175"/>
    </source>
</evidence>
<evidence type="ECO:0000256" key="9">
    <source>
        <dbReference type="PROSITE-ProRule" id="PRU10055"/>
    </source>
</evidence>
<dbReference type="RefSeq" id="WP_344095677.1">
    <property type="nucleotide sequence ID" value="NZ_BAAAOG010000006.1"/>
</dbReference>
<dbReference type="Proteomes" id="UP001499933">
    <property type="component" value="Unassembled WGS sequence"/>
</dbReference>
<keyword evidence="7 10" id="KW-0326">Glycosidase</keyword>
<dbReference type="EC" id="3.2.1.21" evidence="3 10"/>
<feature type="active site" description="Nucleophile" evidence="9">
    <location>
        <position position="360"/>
    </location>
</feature>